<organism evidence="2 3">
    <name type="scientific">Panicum miliaceum</name>
    <name type="common">Proso millet</name>
    <name type="synonym">Broomcorn millet</name>
    <dbReference type="NCBI Taxonomy" id="4540"/>
    <lineage>
        <taxon>Eukaryota</taxon>
        <taxon>Viridiplantae</taxon>
        <taxon>Streptophyta</taxon>
        <taxon>Embryophyta</taxon>
        <taxon>Tracheophyta</taxon>
        <taxon>Spermatophyta</taxon>
        <taxon>Magnoliopsida</taxon>
        <taxon>Liliopsida</taxon>
        <taxon>Poales</taxon>
        <taxon>Poaceae</taxon>
        <taxon>PACMAD clade</taxon>
        <taxon>Panicoideae</taxon>
        <taxon>Panicodae</taxon>
        <taxon>Paniceae</taxon>
        <taxon>Panicinae</taxon>
        <taxon>Panicum</taxon>
        <taxon>Panicum sect. Panicum</taxon>
    </lineage>
</organism>
<dbReference type="Proteomes" id="UP000275267">
    <property type="component" value="Unassembled WGS sequence"/>
</dbReference>
<evidence type="ECO:0000313" key="2">
    <source>
        <dbReference type="EMBL" id="RLN19738.1"/>
    </source>
</evidence>
<gene>
    <name evidence="2" type="ORF">C2845_PM02G04670</name>
</gene>
<dbReference type="PANTHER" id="PTHR36011:SF1">
    <property type="entry name" value="BAT2 DOMAIN PROTEIN"/>
    <property type="match status" value="1"/>
</dbReference>
<sequence>MSDESPPPAPAPPAHTAEKSQPAEQEAGGWGGWGLSIFSEISRNAVEVAKSAIADIQQPPEQDTGPDSGEKEKEKEQEGEEEEERRKAALDKLENANEDSILGQASTCFATLSISLIRCYVLGNAGDNGW</sequence>
<name>A0A3L6SFH1_PANMI</name>
<feature type="region of interest" description="Disordered" evidence="1">
    <location>
        <begin position="1"/>
        <end position="34"/>
    </location>
</feature>
<comment type="caution">
    <text evidence="2">The sequence shown here is derived from an EMBL/GenBank/DDBJ whole genome shotgun (WGS) entry which is preliminary data.</text>
</comment>
<protein>
    <submittedName>
        <fullName evidence="2">Uncharacterized protein</fullName>
    </submittedName>
</protein>
<dbReference type="STRING" id="4540.A0A3L6SFH1"/>
<dbReference type="EMBL" id="PQIB02000005">
    <property type="protein sequence ID" value="RLN19738.1"/>
    <property type="molecule type" value="Genomic_DNA"/>
</dbReference>
<feature type="region of interest" description="Disordered" evidence="1">
    <location>
        <begin position="51"/>
        <end position="100"/>
    </location>
</feature>
<dbReference type="AlphaFoldDB" id="A0A3L6SFH1"/>
<keyword evidence="3" id="KW-1185">Reference proteome</keyword>
<feature type="compositionally biased region" description="Basic and acidic residues" evidence="1">
    <location>
        <begin position="84"/>
        <end position="95"/>
    </location>
</feature>
<accession>A0A3L6SFH1</accession>
<reference evidence="3" key="1">
    <citation type="journal article" date="2019" name="Nat. Commun.">
        <title>The genome of broomcorn millet.</title>
        <authorList>
            <person name="Zou C."/>
            <person name="Miki D."/>
            <person name="Li D."/>
            <person name="Tang Q."/>
            <person name="Xiao L."/>
            <person name="Rajput S."/>
            <person name="Deng P."/>
            <person name="Jia W."/>
            <person name="Huang R."/>
            <person name="Zhang M."/>
            <person name="Sun Y."/>
            <person name="Hu J."/>
            <person name="Fu X."/>
            <person name="Schnable P.S."/>
            <person name="Li F."/>
            <person name="Zhang H."/>
            <person name="Feng B."/>
            <person name="Zhu X."/>
            <person name="Liu R."/>
            <person name="Schnable J.C."/>
            <person name="Zhu J.-K."/>
            <person name="Zhang H."/>
        </authorList>
    </citation>
    <scope>NUCLEOTIDE SEQUENCE [LARGE SCALE GENOMIC DNA]</scope>
</reference>
<dbReference type="PANTHER" id="PTHR36011">
    <property type="entry name" value="BAT2 DOMAIN PROTEIN"/>
    <property type="match status" value="1"/>
</dbReference>
<evidence type="ECO:0000313" key="3">
    <source>
        <dbReference type="Proteomes" id="UP000275267"/>
    </source>
</evidence>
<evidence type="ECO:0000256" key="1">
    <source>
        <dbReference type="SAM" id="MobiDB-lite"/>
    </source>
</evidence>
<proteinExistence type="predicted"/>
<feature type="compositionally biased region" description="Pro residues" evidence="1">
    <location>
        <begin position="1"/>
        <end position="13"/>
    </location>
</feature>